<dbReference type="PANTHER" id="PTHR36466:SF1">
    <property type="entry name" value="BCL-2-LIKE PROTEIN 15"/>
    <property type="match status" value="1"/>
</dbReference>
<dbReference type="AlphaFoldDB" id="A0A401NUN7"/>
<sequence length="155" mass="17606">MAASGVFERQTEYLLNLLLKDEDDYEMNFRSFEDPVEDTEELESLGRRLRELGDEIDKELLDSFTNDFQQMAAQHAADKAYELFSRTVNQICQERNNEGLSIELNLLKTTASLGLQAVKRTPTLFKEIKAAMGSFINKDLKKDLTASGGYAQVKI</sequence>
<organism evidence="1 2">
    <name type="scientific">Scyliorhinus torazame</name>
    <name type="common">Cloudy catshark</name>
    <name type="synonym">Catulus torazame</name>
    <dbReference type="NCBI Taxonomy" id="75743"/>
    <lineage>
        <taxon>Eukaryota</taxon>
        <taxon>Metazoa</taxon>
        <taxon>Chordata</taxon>
        <taxon>Craniata</taxon>
        <taxon>Vertebrata</taxon>
        <taxon>Chondrichthyes</taxon>
        <taxon>Elasmobranchii</taxon>
        <taxon>Galeomorphii</taxon>
        <taxon>Galeoidea</taxon>
        <taxon>Carcharhiniformes</taxon>
        <taxon>Scyliorhinidae</taxon>
        <taxon>Scyliorhinus</taxon>
    </lineage>
</organism>
<evidence type="ECO:0000313" key="2">
    <source>
        <dbReference type="Proteomes" id="UP000288216"/>
    </source>
</evidence>
<proteinExistence type="predicted"/>
<dbReference type="Gene3D" id="1.10.437.10">
    <property type="entry name" value="Blc2-like"/>
    <property type="match status" value="1"/>
</dbReference>
<dbReference type="Proteomes" id="UP000288216">
    <property type="component" value="Unassembled WGS sequence"/>
</dbReference>
<dbReference type="InterPro" id="IPR033543">
    <property type="entry name" value="BCL2L15"/>
</dbReference>
<evidence type="ECO:0000313" key="1">
    <source>
        <dbReference type="EMBL" id="GCB64564.1"/>
    </source>
</evidence>
<reference evidence="1 2" key="1">
    <citation type="journal article" date="2018" name="Nat. Ecol. Evol.">
        <title>Shark genomes provide insights into elasmobranch evolution and the origin of vertebrates.</title>
        <authorList>
            <person name="Hara Y"/>
            <person name="Yamaguchi K"/>
            <person name="Onimaru K"/>
            <person name="Kadota M"/>
            <person name="Koyanagi M"/>
            <person name="Keeley SD"/>
            <person name="Tatsumi K"/>
            <person name="Tanaka K"/>
            <person name="Motone F"/>
            <person name="Kageyama Y"/>
            <person name="Nozu R"/>
            <person name="Adachi N"/>
            <person name="Nishimura O"/>
            <person name="Nakagawa R"/>
            <person name="Tanegashima C"/>
            <person name="Kiyatake I"/>
            <person name="Matsumoto R"/>
            <person name="Murakumo K"/>
            <person name="Nishida K"/>
            <person name="Terakita A"/>
            <person name="Kuratani S"/>
            <person name="Sato K"/>
            <person name="Hyodo S Kuraku.S."/>
        </authorList>
    </citation>
    <scope>NUCLEOTIDE SEQUENCE [LARGE SCALE GENOMIC DNA]</scope>
</reference>
<dbReference type="InterPro" id="IPR036834">
    <property type="entry name" value="Bcl-2-like_sf"/>
</dbReference>
<dbReference type="GO" id="GO:0005737">
    <property type="term" value="C:cytoplasm"/>
    <property type="evidence" value="ECO:0007669"/>
    <property type="project" value="InterPro"/>
</dbReference>
<keyword evidence="2" id="KW-1185">Reference proteome</keyword>
<dbReference type="OrthoDB" id="9950208at2759"/>
<comment type="caution">
    <text evidence="1">The sequence shown here is derived from an EMBL/GenBank/DDBJ whole genome shotgun (WGS) entry which is preliminary data.</text>
</comment>
<dbReference type="Pfam" id="PF06393">
    <property type="entry name" value="BID"/>
    <property type="match status" value="1"/>
</dbReference>
<accession>A0A401NUN7</accession>
<dbReference type="InterPro" id="IPR010479">
    <property type="entry name" value="BID"/>
</dbReference>
<protein>
    <submittedName>
        <fullName evidence="1">Uncharacterized protein</fullName>
    </submittedName>
</protein>
<gene>
    <name evidence="1" type="ORF">scyTo_0011767</name>
</gene>
<name>A0A401NUN7_SCYTO</name>
<dbReference type="PANTHER" id="PTHR36466">
    <property type="entry name" value="BCL-2-LIKE PROTEIN 15"/>
    <property type="match status" value="1"/>
</dbReference>
<dbReference type="EMBL" id="BFAA01005468">
    <property type="protein sequence ID" value="GCB64564.1"/>
    <property type="molecule type" value="Genomic_DNA"/>
</dbReference>
<dbReference type="GO" id="GO:0043065">
    <property type="term" value="P:positive regulation of apoptotic process"/>
    <property type="evidence" value="ECO:0007669"/>
    <property type="project" value="InterPro"/>
</dbReference>
<dbReference type="STRING" id="75743.A0A401NUN7"/>
<dbReference type="OMA" id="RMCANEI"/>
<dbReference type="SUPFAM" id="SSF56854">
    <property type="entry name" value="Bcl-2 inhibitors of programmed cell death"/>
    <property type="match status" value="1"/>
</dbReference>